<gene>
    <name evidence="4" type="ORF">GCM10009808_18710</name>
</gene>
<dbReference type="Proteomes" id="UP001501690">
    <property type="component" value="Unassembled WGS sequence"/>
</dbReference>
<evidence type="ECO:0000259" key="3">
    <source>
        <dbReference type="Pfam" id="PF00768"/>
    </source>
</evidence>
<feature type="domain" description="Peptidase S11 D-alanyl-D-alanine carboxypeptidase A N-terminal" evidence="3">
    <location>
        <begin position="141"/>
        <end position="322"/>
    </location>
</feature>
<dbReference type="SUPFAM" id="SSF56601">
    <property type="entry name" value="beta-lactamase/transpeptidase-like"/>
    <property type="match status" value="1"/>
</dbReference>
<dbReference type="Pfam" id="PF00768">
    <property type="entry name" value="Peptidase_S11"/>
    <property type="match status" value="1"/>
</dbReference>
<keyword evidence="2" id="KW-1133">Transmembrane helix</keyword>
<proteinExistence type="predicted"/>
<dbReference type="Gene3D" id="3.40.710.10">
    <property type="entry name" value="DD-peptidase/beta-lactamase superfamily"/>
    <property type="match status" value="1"/>
</dbReference>
<dbReference type="InterPro" id="IPR001967">
    <property type="entry name" value="Peptidase_S11_N"/>
</dbReference>
<evidence type="ECO:0000256" key="2">
    <source>
        <dbReference type="SAM" id="Phobius"/>
    </source>
</evidence>
<feature type="region of interest" description="Disordered" evidence="1">
    <location>
        <begin position="1"/>
        <end position="26"/>
    </location>
</feature>
<protein>
    <recommendedName>
        <fullName evidence="3">Peptidase S11 D-alanyl-D-alanine carboxypeptidase A N-terminal domain-containing protein</fullName>
    </recommendedName>
</protein>
<name>A0ABN2IA28_9MICO</name>
<dbReference type="InterPro" id="IPR012338">
    <property type="entry name" value="Beta-lactam/transpept-like"/>
</dbReference>
<sequence>MTDTEAPAAPTGTDSDALVPEPADTTPGTDIALRWAGARTAVVYAEPRHIVGLLDDMPRKASWVRAAIFPTLMVLAAVAIYAGVTLFWPLTSVMPTTASVEVAPLTAAAAAPAWPSDGSAAVAVTGFESTGENGTVSSTGEASPIASITKLVTALMVLDRLPLAVGESGPDYWFTSSDSYAYYNALARGESALPVPVGQSLSEYQMLEAVLVGSANNYAQRMADQFWPTDAVFASAARSWLATHGISGVTVVEPTGIDENNTATPTGVIALAEKAMENPVIAQIVAQPAVDLPGVGVVTSTNDLIADPGVVGVKTGTLAVSGREINDLVVARDFTVGDTVIRGYATVLGEPSDERRAEAGRALLAQLETELATPYIVPAGTLVGTVETAWDETSPIRTTADASVILWNGASSTSTTSLDLDAGTDADAPAGTFTLSGPLDTMTVDAVVTTTIEGPSPWWRLTHPLELWGLVR</sequence>
<keyword evidence="2" id="KW-0472">Membrane</keyword>
<feature type="transmembrane region" description="Helical" evidence="2">
    <location>
        <begin position="67"/>
        <end position="90"/>
    </location>
</feature>
<organism evidence="4 5">
    <name type="scientific">Microbacterium sediminicola</name>
    <dbReference type="NCBI Taxonomy" id="415210"/>
    <lineage>
        <taxon>Bacteria</taxon>
        <taxon>Bacillati</taxon>
        <taxon>Actinomycetota</taxon>
        <taxon>Actinomycetes</taxon>
        <taxon>Micrococcales</taxon>
        <taxon>Microbacteriaceae</taxon>
        <taxon>Microbacterium</taxon>
    </lineage>
</organism>
<accession>A0ABN2IA28</accession>
<evidence type="ECO:0000256" key="1">
    <source>
        <dbReference type="SAM" id="MobiDB-lite"/>
    </source>
</evidence>
<evidence type="ECO:0000313" key="4">
    <source>
        <dbReference type="EMBL" id="GAA1701155.1"/>
    </source>
</evidence>
<keyword evidence="2" id="KW-0812">Transmembrane</keyword>
<evidence type="ECO:0000313" key="5">
    <source>
        <dbReference type="Proteomes" id="UP001501690"/>
    </source>
</evidence>
<dbReference type="EMBL" id="BAAAPL010000002">
    <property type="protein sequence ID" value="GAA1701155.1"/>
    <property type="molecule type" value="Genomic_DNA"/>
</dbReference>
<keyword evidence="5" id="KW-1185">Reference proteome</keyword>
<comment type="caution">
    <text evidence="4">The sequence shown here is derived from an EMBL/GenBank/DDBJ whole genome shotgun (WGS) entry which is preliminary data.</text>
</comment>
<dbReference type="RefSeq" id="WP_344071884.1">
    <property type="nucleotide sequence ID" value="NZ_BAAAPL010000002.1"/>
</dbReference>
<reference evidence="4 5" key="1">
    <citation type="journal article" date="2019" name="Int. J. Syst. Evol. Microbiol.">
        <title>The Global Catalogue of Microorganisms (GCM) 10K type strain sequencing project: providing services to taxonomists for standard genome sequencing and annotation.</title>
        <authorList>
            <consortium name="The Broad Institute Genomics Platform"/>
            <consortium name="The Broad Institute Genome Sequencing Center for Infectious Disease"/>
            <person name="Wu L."/>
            <person name="Ma J."/>
        </authorList>
    </citation>
    <scope>NUCLEOTIDE SEQUENCE [LARGE SCALE GENOMIC DNA]</scope>
    <source>
        <strain evidence="4 5">JCM 15577</strain>
    </source>
</reference>